<evidence type="ECO:0000256" key="1">
    <source>
        <dbReference type="SAM" id="Phobius"/>
    </source>
</evidence>
<name>Q4TCY4_TETNG</name>
<reference evidence="2" key="2">
    <citation type="submission" date="2004-02" db="EMBL/GenBank/DDBJ databases">
        <authorList>
            <consortium name="Genoscope"/>
            <consortium name="Whitehead Institute Centre for Genome Research"/>
        </authorList>
    </citation>
    <scope>NUCLEOTIDE SEQUENCE</scope>
</reference>
<dbReference type="AlphaFoldDB" id="Q4TCY4"/>
<dbReference type="KEGG" id="tng:GSTEN00003083G001"/>
<feature type="non-terminal residue" evidence="2">
    <location>
        <position position="134"/>
    </location>
</feature>
<comment type="caution">
    <text evidence="2">The sequence shown here is derived from an EMBL/GenBank/DDBJ whole genome shotgun (WGS) entry which is preliminary data.</text>
</comment>
<feature type="transmembrane region" description="Helical" evidence="1">
    <location>
        <begin position="85"/>
        <end position="103"/>
    </location>
</feature>
<reference evidence="2" key="1">
    <citation type="journal article" date="2004" name="Nature">
        <title>Genome duplication in the teleost fish Tetraodon nigroviridis reveals the early vertebrate proto-karyotype.</title>
        <authorList>
            <person name="Jaillon O."/>
            <person name="Aury J.-M."/>
            <person name="Brunet F."/>
            <person name="Petit J.-L."/>
            <person name="Stange-Thomann N."/>
            <person name="Mauceli E."/>
            <person name="Bouneau L."/>
            <person name="Fischer C."/>
            <person name="Ozouf-Costaz C."/>
            <person name="Bernot A."/>
            <person name="Nicaud S."/>
            <person name="Jaffe D."/>
            <person name="Fisher S."/>
            <person name="Lutfalla G."/>
            <person name="Dossat C."/>
            <person name="Segurens B."/>
            <person name="Dasilva C."/>
            <person name="Salanoubat M."/>
            <person name="Levy M."/>
            <person name="Boudet N."/>
            <person name="Castellano S."/>
            <person name="Anthouard V."/>
            <person name="Jubin C."/>
            <person name="Castelli V."/>
            <person name="Katinka M."/>
            <person name="Vacherie B."/>
            <person name="Biemont C."/>
            <person name="Skalli Z."/>
            <person name="Cattolico L."/>
            <person name="Poulain J."/>
            <person name="De Berardinis V."/>
            <person name="Cruaud C."/>
            <person name="Duprat S."/>
            <person name="Brottier P."/>
            <person name="Coutanceau J.-P."/>
            <person name="Gouzy J."/>
            <person name="Parra G."/>
            <person name="Lardier G."/>
            <person name="Chapple C."/>
            <person name="McKernan K.J."/>
            <person name="McEwan P."/>
            <person name="Bosak S."/>
            <person name="Kellis M."/>
            <person name="Volff J.-N."/>
            <person name="Guigo R."/>
            <person name="Zody M.C."/>
            <person name="Mesirov J."/>
            <person name="Lindblad-Toh K."/>
            <person name="Birren B."/>
            <person name="Nusbaum C."/>
            <person name="Kahn D."/>
            <person name="Robinson-Rechavi M."/>
            <person name="Laudet V."/>
            <person name="Schachter V."/>
            <person name="Quetier F."/>
            <person name="Saurin W."/>
            <person name="Scarpelli C."/>
            <person name="Wincker P."/>
            <person name="Lander E.S."/>
            <person name="Weissenbach J."/>
            <person name="Roest Crollius H."/>
        </authorList>
    </citation>
    <scope>NUCLEOTIDE SEQUENCE [LARGE SCALE GENOMIC DNA]</scope>
</reference>
<proteinExistence type="predicted"/>
<keyword evidence="1" id="KW-0812">Transmembrane</keyword>
<feature type="non-terminal residue" evidence="2">
    <location>
        <position position="1"/>
    </location>
</feature>
<protein>
    <submittedName>
        <fullName evidence="2">(spotted green pufferfish) hypothetical protein</fullName>
    </submittedName>
</protein>
<dbReference type="PANTHER" id="PTHR21696:SF2">
    <property type="entry name" value="PROTEIN UNC-79 HOMOLOG"/>
    <property type="match status" value="1"/>
</dbReference>
<keyword evidence="1" id="KW-0472">Membrane</keyword>
<feature type="transmembrane region" description="Helical" evidence="1">
    <location>
        <begin position="14"/>
        <end position="36"/>
    </location>
</feature>
<sequence>QSLLDPFSKLLSFVIQYGMFSLSYLIELCGLCYKAFNKERDKFYMSRIVVLELLQALKFKSPLPDTNLLLLVQVKLKKKNPKHSFKLLAANLFILLNTLLKLSGVSQFVCADIGTRLAESTIIQKHMISTLPGV</sequence>
<dbReference type="PANTHER" id="PTHR21696">
    <property type="entry name" value="PROTEIN UNC-79 HOMOLOG"/>
    <property type="match status" value="1"/>
</dbReference>
<keyword evidence="1" id="KW-1133">Transmembrane helix</keyword>
<dbReference type="EMBL" id="CAAE01006638">
    <property type="protein sequence ID" value="CAF89248.1"/>
    <property type="molecule type" value="Genomic_DNA"/>
</dbReference>
<evidence type="ECO:0000313" key="2">
    <source>
        <dbReference type="EMBL" id="CAF89248.1"/>
    </source>
</evidence>
<accession>Q4TCY4</accession>
<gene>
    <name evidence="2" type="ORF">GSTENG00003083001</name>
</gene>
<dbReference type="InterPro" id="IPR024855">
    <property type="entry name" value="UNC79"/>
</dbReference>
<dbReference type="OrthoDB" id="6270916at2759"/>
<organism evidence="2">
    <name type="scientific">Tetraodon nigroviridis</name>
    <name type="common">Spotted green pufferfish</name>
    <name type="synonym">Chelonodon nigroviridis</name>
    <dbReference type="NCBI Taxonomy" id="99883"/>
    <lineage>
        <taxon>Eukaryota</taxon>
        <taxon>Metazoa</taxon>
        <taxon>Chordata</taxon>
        <taxon>Craniata</taxon>
        <taxon>Vertebrata</taxon>
        <taxon>Euteleostomi</taxon>
        <taxon>Actinopterygii</taxon>
        <taxon>Neopterygii</taxon>
        <taxon>Teleostei</taxon>
        <taxon>Neoteleostei</taxon>
        <taxon>Acanthomorphata</taxon>
        <taxon>Eupercaria</taxon>
        <taxon>Tetraodontiformes</taxon>
        <taxon>Tetradontoidea</taxon>
        <taxon>Tetraodontidae</taxon>
        <taxon>Tetraodon</taxon>
    </lineage>
</organism>